<dbReference type="AlphaFoldDB" id="A0A6H1ZK09"/>
<protein>
    <submittedName>
        <fullName evidence="1">Uncharacterized protein</fullName>
    </submittedName>
</protein>
<gene>
    <name evidence="1" type="ORF">TM448A00747_0002</name>
    <name evidence="2" type="ORF">TM448B04676_0002</name>
</gene>
<sequence>MILAKKKKVKVGAKARKVLKEFGAGTLKTSAGKKVTNQKQAFAIAMSEQRRAKKKHKKKK</sequence>
<dbReference type="EMBL" id="MT145099">
    <property type="protein sequence ID" value="QJI03560.1"/>
    <property type="molecule type" value="Genomic_DNA"/>
</dbReference>
<evidence type="ECO:0000313" key="2">
    <source>
        <dbReference type="EMBL" id="QJI03560.1"/>
    </source>
</evidence>
<name>A0A6H1ZK09_9ZZZZ</name>
<dbReference type="EMBL" id="MT144059">
    <property type="protein sequence ID" value="QJA47812.1"/>
    <property type="molecule type" value="Genomic_DNA"/>
</dbReference>
<reference evidence="1" key="1">
    <citation type="submission" date="2020-03" db="EMBL/GenBank/DDBJ databases">
        <title>The deep terrestrial virosphere.</title>
        <authorList>
            <person name="Holmfeldt K."/>
            <person name="Nilsson E."/>
            <person name="Simone D."/>
            <person name="Lopez-Fernandez M."/>
            <person name="Wu X."/>
            <person name="de Brujin I."/>
            <person name="Lundin D."/>
            <person name="Andersson A."/>
            <person name="Bertilsson S."/>
            <person name="Dopson M."/>
        </authorList>
    </citation>
    <scope>NUCLEOTIDE SEQUENCE</scope>
    <source>
        <strain evidence="1">TM448A00747</strain>
        <strain evidence="2">TM448B04676</strain>
    </source>
</reference>
<accession>A0A6H1ZK09</accession>
<evidence type="ECO:0000313" key="1">
    <source>
        <dbReference type="EMBL" id="QJA47812.1"/>
    </source>
</evidence>
<proteinExistence type="predicted"/>
<organism evidence="1">
    <name type="scientific">viral metagenome</name>
    <dbReference type="NCBI Taxonomy" id="1070528"/>
    <lineage>
        <taxon>unclassified sequences</taxon>
        <taxon>metagenomes</taxon>
        <taxon>organismal metagenomes</taxon>
    </lineage>
</organism>